<keyword evidence="2" id="KW-1185">Reference proteome</keyword>
<proteinExistence type="predicted"/>
<evidence type="ECO:0000313" key="2">
    <source>
        <dbReference type="Proteomes" id="UP000464954"/>
    </source>
</evidence>
<dbReference type="Proteomes" id="UP000464954">
    <property type="component" value="Chromosome"/>
</dbReference>
<reference evidence="1 2" key="1">
    <citation type="submission" date="2020-01" db="EMBL/GenBank/DDBJ databases">
        <title>Ponticoccus aerotolerans gen. nov., sp. nov., an anaerobic bacterium and proposal of Ponticoccusceae fam. nov., Ponticoccusles ord. nov. and Ponticoccuse classis nov. in the phylum Kiritimatiellaeota.</title>
        <authorList>
            <person name="Zhou L.Y."/>
            <person name="Du Z.J."/>
        </authorList>
    </citation>
    <scope>NUCLEOTIDE SEQUENCE [LARGE SCALE GENOMIC DNA]</scope>
    <source>
        <strain evidence="1 2">S-5007</strain>
    </source>
</reference>
<gene>
    <name evidence="1" type="ORF">GT409_15545</name>
</gene>
<sequence length="385" mass="44177">MKCFVLFMCVSILLGRSLAQGETLKLGINRTNLAWVESKERQFEILDEIHALGVKSIRLAMPLPHLPTYEHIRYCNKLGVDVVLLVLSPEKDIYFDPGTPIRDGDDEVIYDLPPLSEINEDQFLTLFRYYMVTLREGRLKVEAVQLFNELNWAAFNGDLPLVEGGAFITDENYRDYEFVGQWAAGIRKYRLILKEARRIVDQVFEKEPQLKPKLVTCGYARPDDQFLAKVSGSVIDPSLFLDILGGRHSLAGSRDNAFRYADGVGVHMYPEKMDLDPGTGVETASYYIEKKLKPLIRNAGKDKPIYISEWGYAGWLNNVKLAEEDRLKQFRIFIRALESKPFSDLTFGEIMLFDYDIMPPFSVYQDGALTPAARIFEDRFERNKK</sequence>
<dbReference type="RefSeq" id="WP_160629966.1">
    <property type="nucleotide sequence ID" value="NZ_CP047593.1"/>
</dbReference>
<evidence type="ECO:0000313" key="1">
    <source>
        <dbReference type="EMBL" id="QHI70794.1"/>
    </source>
</evidence>
<dbReference type="InterPro" id="IPR017853">
    <property type="entry name" value="GH"/>
</dbReference>
<dbReference type="SUPFAM" id="SSF51445">
    <property type="entry name" value="(Trans)glycosidases"/>
    <property type="match status" value="1"/>
</dbReference>
<accession>A0A6P1ME06</accession>
<dbReference type="Gene3D" id="3.20.20.80">
    <property type="entry name" value="Glycosidases"/>
    <property type="match status" value="1"/>
</dbReference>
<protein>
    <recommendedName>
        <fullName evidence="3">Glycoside hydrolase family 5 domain-containing protein</fullName>
    </recommendedName>
</protein>
<dbReference type="EMBL" id="CP047593">
    <property type="protein sequence ID" value="QHI70794.1"/>
    <property type="molecule type" value="Genomic_DNA"/>
</dbReference>
<dbReference type="AlphaFoldDB" id="A0A6P1ME06"/>
<evidence type="ECO:0008006" key="3">
    <source>
        <dbReference type="Google" id="ProtNLM"/>
    </source>
</evidence>
<organism evidence="1 2">
    <name type="scientific">Tichowtungia aerotolerans</name>
    <dbReference type="NCBI Taxonomy" id="2697043"/>
    <lineage>
        <taxon>Bacteria</taxon>
        <taxon>Pseudomonadati</taxon>
        <taxon>Kiritimatiellota</taxon>
        <taxon>Tichowtungiia</taxon>
        <taxon>Tichowtungiales</taxon>
        <taxon>Tichowtungiaceae</taxon>
        <taxon>Tichowtungia</taxon>
    </lineage>
</organism>
<name>A0A6P1ME06_9BACT</name>
<dbReference type="KEGG" id="taer:GT409_15545"/>